<name>A0ABP5E932_9ACTN</name>
<dbReference type="PROSITE" id="PS51737">
    <property type="entry name" value="RECOMBINASE_DNA_BIND"/>
    <property type="match status" value="1"/>
</dbReference>
<sequence>MQLWLPEVGGALDAALDDQDELMTLLGILAKREVVRARARAKSSMSAQVRTQGRWVGGRVPYGYLLSDAGPHPNKADAHWGWRPHRLDANPDTGPIVGWIFEARLAGHSVARITRALNDVGIGCPSAADRASNPHRSGDAWGVRTVQEILANPVYTGHMVWNRVQTIRALVDLDNPGLGERETVRWNSPEEWVISGSCIRRWCRRRTSSQCRACARYAKMPGTSTRSPACCAA</sequence>
<dbReference type="Proteomes" id="UP001499854">
    <property type="component" value="Unassembled WGS sequence"/>
</dbReference>
<dbReference type="PANTHER" id="PTHR30461:SF23">
    <property type="entry name" value="DNA RECOMBINASE-RELATED"/>
    <property type="match status" value="1"/>
</dbReference>
<gene>
    <name evidence="2" type="ORF">GCM10009838_66010</name>
</gene>
<dbReference type="InterPro" id="IPR050639">
    <property type="entry name" value="SSR_resolvase"/>
</dbReference>
<dbReference type="InterPro" id="IPR038109">
    <property type="entry name" value="DNA_bind_recomb_sf"/>
</dbReference>
<dbReference type="EMBL" id="BAAAQM010000049">
    <property type="protein sequence ID" value="GAA1992908.1"/>
    <property type="molecule type" value="Genomic_DNA"/>
</dbReference>
<evidence type="ECO:0000259" key="1">
    <source>
        <dbReference type="PROSITE" id="PS51737"/>
    </source>
</evidence>
<proteinExistence type="predicted"/>
<dbReference type="InterPro" id="IPR011109">
    <property type="entry name" value="DNA_bind_recombinase_dom"/>
</dbReference>
<reference evidence="3" key="1">
    <citation type="journal article" date="2019" name="Int. J. Syst. Evol. Microbiol.">
        <title>The Global Catalogue of Microorganisms (GCM) 10K type strain sequencing project: providing services to taxonomists for standard genome sequencing and annotation.</title>
        <authorList>
            <consortium name="The Broad Institute Genomics Platform"/>
            <consortium name="The Broad Institute Genome Sequencing Center for Infectious Disease"/>
            <person name="Wu L."/>
            <person name="Ma J."/>
        </authorList>
    </citation>
    <scope>NUCLEOTIDE SEQUENCE [LARGE SCALE GENOMIC DNA]</scope>
    <source>
        <strain evidence="3">JCM 16013</strain>
    </source>
</reference>
<accession>A0ABP5E932</accession>
<dbReference type="Pfam" id="PF07508">
    <property type="entry name" value="Recombinase"/>
    <property type="match status" value="1"/>
</dbReference>
<protein>
    <recommendedName>
        <fullName evidence="1">Recombinase domain-containing protein</fullName>
    </recommendedName>
</protein>
<evidence type="ECO:0000313" key="3">
    <source>
        <dbReference type="Proteomes" id="UP001499854"/>
    </source>
</evidence>
<comment type="caution">
    <text evidence="2">The sequence shown here is derived from an EMBL/GenBank/DDBJ whole genome shotgun (WGS) entry which is preliminary data.</text>
</comment>
<dbReference type="RefSeq" id="WP_344661086.1">
    <property type="nucleotide sequence ID" value="NZ_BAAAQM010000049.1"/>
</dbReference>
<organism evidence="2 3">
    <name type="scientific">Catenulispora subtropica</name>
    <dbReference type="NCBI Taxonomy" id="450798"/>
    <lineage>
        <taxon>Bacteria</taxon>
        <taxon>Bacillati</taxon>
        <taxon>Actinomycetota</taxon>
        <taxon>Actinomycetes</taxon>
        <taxon>Catenulisporales</taxon>
        <taxon>Catenulisporaceae</taxon>
        <taxon>Catenulispora</taxon>
    </lineage>
</organism>
<feature type="domain" description="Recombinase" evidence="1">
    <location>
        <begin position="61"/>
        <end position="209"/>
    </location>
</feature>
<dbReference type="PANTHER" id="PTHR30461">
    <property type="entry name" value="DNA-INVERTASE FROM LAMBDOID PROPHAGE"/>
    <property type="match status" value="1"/>
</dbReference>
<keyword evidence="3" id="KW-1185">Reference proteome</keyword>
<dbReference type="Gene3D" id="3.90.1750.20">
    <property type="entry name" value="Putative Large Serine Recombinase, Chain B, Domain 2"/>
    <property type="match status" value="1"/>
</dbReference>
<evidence type="ECO:0000313" key="2">
    <source>
        <dbReference type="EMBL" id="GAA1992908.1"/>
    </source>
</evidence>